<keyword evidence="6" id="KW-0804">Transcription</keyword>
<dbReference type="OrthoDB" id="189997at2759"/>
<dbReference type="PROSITE" id="PS00463">
    <property type="entry name" value="ZN2_CY6_FUNGAL_1"/>
    <property type="match status" value="1"/>
</dbReference>
<dbReference type="PANTHER" id="PTHR47782:SF12">
    <property type="entry name" value="ZN(II)2CYS6 TRANSCRIPTION FACTOR (EUROFUNG)"/>
    <property type="match status" value="1"/>
</dbReference>
<keyword evidence="2" id="KW-0479">Metal-binding</keyword>
<dbReference type="SMART" id="SM00906">
    <property type="entry name" value="Fungal_trans"/>
    <property type="match status" value="1"/>
</dbReference>
<evidence type="ECO:0000256" key="8">
    <source>
        <dbReference type="SAM" id="MobiDB-lite"/>
    </source>
</evidence>
<dbReference type="AlphaFoldDB" id="A0A1L9ST93"/>
<dbReference type="Gene3D" id="4.10.240.10">
    <property type="entry name" value="Zn(2)-C6 fungal-type DNA-binding domain"/>
    <property type="match status" value="1"/>
</dbReference>
<dbReference type="CDD" id="cd12148">
    <property type="entry name" value="fungal_TF_MHR"/>
    <property type="match status" value="1"/>
</dbReference>
<feature type="compositionally biased region" description="Polar residues" evidence="8">
    <location>
        <begin position="96"/>
        <end position="111"/>
    </location>
</feature>
<sequence>MASSSVARAENSCRRCHRRKKRCDKTLPQCDACRHAQVACSFLDDHAQVASFPIAYVRGLELRVKELEQQLADRPSSDNGDLVSIWPENPAVGNTRVENNSPIHQQENPSPVSRPRSRQGTESLAEELKVLSLEATADRHLGPSSGISFAKLTQAVLRRLSPGREAFVFEDGADEDETVEQQQRAMTDLWPDVGSSLLNIDPALISPLVDAYKDPVDISLLDASHISYLLEFYFAHSHTLYPIIRQTEFTSVLWRLYADPLDPLAQSPLWQFRIWMVLAIGSTAYSSVTLVDESESVQFFQKAMTYFEAVMGCGYLAGLEALMLQVSYSFFNKIGPNTWFLVGLAARMAIGMGLHTADTYRSLAIDVAEYQKRLFFSLYMMDRVVSMALGRPFAIHDDDINVEPFSTADDEHIKPEGITLRSSLEPSRMAVPLHILDLRKIASDIGSHVHSIKRGDRLQTAAEKEETIQALHRRLIEWRRSMPFPLPDLQSNVPHLCTNWFDLNYYTHLIMLYRPSSLCPTLDLHKVKILAEASAMAIRQAITMHRQHRFSYNWLNLFGVFNSALSLMYATTSQPDHLALVLDRTKAIADLQLVIELLDTFAKKFPSAKRIRRMVQDVVAKLQLYAVEHNGRTN</sequence>
<name>A0A1L9ST93_9EURO</name>
<dbReference type="SMART" id="SM00066">
    <property type="entry name" value="GAL4"/>
    <property type="match status" value="1"/>
</dbReference>
<feature type="domain" description="Zn(2)-C6 fungal-type" evidence="9">
    <location>
        <begin position="12"/>
        <end position="42"/>
    </location>
</feature>
<keyword evidence="3" id="KW-0862">Zinc</keyword>
<dbReference type="PANTHER" id="PTHR47782">
    <property type="entry name" value="ZN(II)2CYS6 TRANSCRIPTION FACTOR (EUROFUNG)-RELATED"/>
    <property type="match status" value="1"/>
</dbReference>
<evidence type="ECO:0000256" key="2">
    <source>
        <dbReference type="ARBA" id="ARBA00022723"/>
    </source>
</evidence>
<dbReference type="GO" id="GO:0045944">
    <property type="term" value="P:positive regulation of transcription by RNA polymerase II"/>
    <property type="evidence" value="ECO:0007669"/>
    <property type="project" value="TreeGrafter"/>
</dbReference>
<dbReference type="Pfam" id="PF00172">
    <property type="entry name" value="Zn_clus"/>
    <property type="match status" value="1"/>
</dbReference>
<comment type="subcellular location">
    <subcellularLocation>
        <location evidence="1">Nucleus</location>
    </subcellularLocation>
</comment>
<dbReference type="InterPro" id="IPR036864">
    <property type="entry name" value="Zn2-C6_fun-type_DNA-bd_sf"/>
</dbReference>
<evidence type="ECO:0000313" key="10">
    <source>
        <dbReference type="EMBL" id="OJJ50419.1"/>
    </source>
</evidence>
<dbReference type="VEuPathDB" id="FungiDB:ASPZODRAFT_13499"/>
<protein>
    <recommendedName>
        <fullName evidence="9">Zn(2)-C6 fungal-type domain-containing protein</fullName>
    </recommendedName>
</protein>
<dbReference type="EMBL" id="KV878337">
    <property type="protein sequence ID" value="OJJ50419.1"/>
    <property type="molecule type" value="Genomic_DNA"/>
</dbReference>
<dbReference type="GeneID" id="34610141"/>
<evidence type="ECO:0000256" key="1">
    <source>
        <dbReference type="ARBA" id="ARBA00004123"/>
    </source>
</evidence>
<organism evidence="10 11">
    <name type="scientific">Penicilliopsis zonata CBS 506.65</name>
    <dbReference type="NCBI Taxonomy" id="1073090"/>
    <lineage>
        <taxon>Eukaryota</taxon>
        <taxon>Fungi</taxon>
        <taxon>Dikarya</taxon>
        <taxon>Ascomycota</taxon>
        <taxon>Pezizomycotina</taxon>
        <taxon>Eurotiomycetes</taxon>
        <taxon>Eurotiomycetidae</taxon>
        <taxon>Eurotiales</taxon>
        <taxon>Aspergillaceae</taxon>
        <taxon>Penicilliopsis</taxon>
    </lineage>
</organism>
<evidence type="ECO:0000256" key="3">
    <source>
        <dbReference type="ARBA" id="ARBA00022833"/>
    </source>
</evidence>
<keyword evidence="7" id="KW-0539">Nucleus</keyword>
<dbReference type="SUPFAM" id="SSF57701">
    <property type="entry name" value="Zn2/Cys6 DNA-binding domain"/>
    <property type="match status" value="1"/>
</dbReference>
<evidence type="ECO:0000259" key="9">
    <source>
        <dbReference type="PROSITE" id="PS50048"/>
    </source>
</evidence>
<evidence type="ECO:0000256" key="4">
    <source>
        <dbReference type="ARBA" id="ARBA00023015"/>
    </source>
</evidence>
<dbReference type="RefSeq" id="XP_022584929.1">
    <property type="nucleotide sequence ID" value="XM_022723676.1"/>
</dbReference>
<gene>
    <name evidence="10" type="ORF">ASPZODRAFT_13499</name>
</gene>
<dbReference type="GO" id="GO:0006351">
    <property type="term" value="P:DNA-templated transcription"/>
    <property type="evidence" value="ECO:0007669"/>
    <property type="project" value="InterPro"/>
</dbReference>
<dbReference type="GO" id="GO:0005634">
    <property type="term" value="C:nucleus"/>
    <property type="evidence" value="ECO:0007669"/>
    <property type="project" value="UniProtKB-SubCell"/>
</dbReference>
<evidence type="ECO:0000256" key="7">
    <source>
        <dbReference type="ARBA" id="ARBA00023242"/>
    </source>
</evidence>
<evidence type="ECO:0000256" key="6">
    <source>
        <dbReference type="ARBA" id="ARBA00023163"/>
    </source>
</evidence>
<evidence type="ECO:0000256" key="5">
    <source>
        <dbReference type="ARBA" id="ARBA00023125"/>
    </source>
</evidence>
<dbReference type="GO" id="GO:0008270">
    <property type="term" value="F:zinc ion binding"/>
    <property type="evidence" value="ECO:0007669"/>
    <property type="project" value="InterPro"/>
</dbReference>
<dbReference type="STRING" id="1073090.A0A1L9ST93"/>
<dbReference type="InterPro" id="IPR052202">
    <property type="entry name" value="Yeast_MetPath_Reg"/>
</dbReference>
<keyword evidence="11" id="KW-1185">Reference proteome</keyword>
<evidence type="ECO:0000313" key="11">
    <source>
        <dbReference type="Proteomes" id="UP000184188"/>
    </source>
</evidence>
<keyword evidence="4" id="KW-0805">Transcription regulation</keyword>
<dbReference type="InterPro" id="IPR001138">
    <property type="entry name" value="Zn2Cys6_DnaBD"/>
</dbReference>
<dbReference type="PROSITE" id="PS50048">
    <property type="entry name" value="ZN2_CY6_FUNGAL_2"/>
    <property type="match status" value="1"/>
</dbReference>
<dbReference type="Pfam" id="PF04082">
    <property type="entry name" value="Fungal_trans"/>
    <property type="match status" value="1"/>
</dbReference>
<reference evidence="11" key="1">
    <citation type="journal article" date="2017" name="Genome Biol.">
        <title>Comparative genomics reveals high biological diversity and specific adaptations in the industrially and medically important fungal genus Aspergillus.</title>
        <authorList>
            <person name="de Vries R.P."/>
            <person name="Riley R."/>
            <person name="Wiebenga A."/>
            <person name="Aguilar-Osorio G."/>
            <person name="Amillis S."/>
            <person name="Uchima C.A."/>
            <person name="Anderluh G."/>
            <person name="Asadollahi M."/>
            <person name="Askin M."/>
            <person name="Barry K."/>
            <person name="Battaglia E."/>
            <person name="Bayram O."/>
            <person name="Benocci T."/>
            <person name="Braus-Stromeyer S.A."/>
            <person name="Caldana C."/>
            <person name="Canovas D."/>
            <person name="Cerqueira G.C."/>
            <person name="Chen F."/>
            <person name="Chen W."/>
            <person name="Choi C."/>
            <person name="Clum A."/>
            <person name="Dos Santos R.A."/>
            <person name="Damasio A.R."/>
            <person name="Diallinas G."/>
            <person name="Emri T."/>
            <person name="Fekete E."/>
            <person name="Flipphi M."/>
            <person name="Freyberg S."/>
            <person name="Gallo A."/>
            <person name="Gournas C."/>
            <person name="Habgood R."/>
            <person name="Hainaut M."/>
            <person name="Harispe M.L."/>
            <person name="Henrissat B."/>
            <person name="Hilden K.S."/>
            <person name="Hope R."/>
            <person name="Hossain A."/>
            <person name="Karabika E."/>
            <person name="Karaffa L."/>
            <person name="Karanyi Z."/>
            <person name="Krasevec N."/>
            <person name="Kuo A."/>
            <person name="Kusch H."/>
            <person name="LaButti K."/>
            <person name="Lagendijk E.L."/>
            <person name="Lapidus A."/>
            <person name="Levasseur A."/>
            <person name="Lindquist E."/>
            <person name="Lipzen A."/>
            <person name="Logrieco A.F."/>
            <person name="MacCabe A."/>
            <person name="Maekelae M.R."/>
            <person name="Malavazi I."/>
            <person name="Melin P."/>
            <person name="Meyer V."/>
            <person name="Mielnichuk N."/>
            <person name="Miskei M."/>
            <person name="Molnar A.P."/>
            <person name="Mule G."/>
            <person name="Ngan C.Y."/>
            <person name="Orejas M."/>
            <person name="Orosz E."/>
            <person name="Ouedraogo J.P."/>
            <person name="Overkamp K.M."/>
            <person name="Park H.-S."/>
            <person name="Perrone G."/>
            <person name="Piumi F."/>
            <person name="Punt P.J."/>
            <person name="Ram A.F."/>
            <person name="Ramon A."/>
            <person name="Rauscher S."/>
            <person name="Record E."/>
            <person name="Riano-Pachon D.M."/>
            <person name="Robert V."/>
            <person name="Roehrig J."/>
            <person name="Ruller R."/>
            <person name="Salamov A."/>
            <person name="Salih N.S."/>
            <person name="Samson R.A."/>
            <person name="Sandor E."/>
            <person name="Sanguinetti M."/>
            <person name="Schuetze T."/>
            <person name="Sepcic K."/>
            <person name="Shelest E."/>
            <person name="Sherlock G."/>
            <person name="Sophianopoulou V."/>
            <person name="Squina F.M."/>
            <person name="Sun H."/>
            <person name="Susca A."/>
            <person name="Todd R.B."/>
            <person name="Tsang A."/>
            <person name="Unkles S.E."/>
            <person name="van de Wiele N."/>
            <person name="van Rossen-Uffink D."/>
            <person name="Oliveira J.V."/>
            <person name="Vesth T.C."/>
            <person name="Visser J."/>
            <person name="Yu J.-H."/>
            <person name="Zhou M."/>
            <person name="Andersen M.R."/>
            <person name="Archer D.B."/>
            <person name="Baker S.E."/>
            <person name="Benoit I."/>
            <person name="Brakhage A.A."/>
            <person name="Braus G.H."/>
            <person name="Fischer R."/>
            <person name="Frisvad J.C."/>
            <person name="Goldman G.H."/>
            <person name="Houbraken J."/>
            <person name="Oakley B."/>
            <person name="Pocsi I."/>
            <person name="Scazzocchio C."/>
            <person name="Seiboth B."/>
            <person name="vanKuyk P.A."/>
            <person name="Wortman J."/>
            <person name="Dyer P.S."/>
            <person name="Grigoriev I.V."/>
        </authorList>
    </citation>
    <scope>NUCLEOTIDE SEQUENCE [LARGE SCALE GENOMIC DNA]</scope>
    <source>
        <strain evidence="11">CBS 506.65</strain>
    </source>
</reference>
<keyword evidence="5" id="KW-0238">DNA-binding</keyword>
<dbReference type="Proteomes" id="UP000184188">
    <property type="component" value="Unassembled WGS sequence"/>
</dbReference>
<dbReference type="GO" id="GO:0000981">
    <property type="term" value="F:DNA-binding transcription factor activity, RNA polymerase II-specific"/>
    <property type="evidence" value="ECO:0007669"/>
    <property type="project" value="InterPro"/>
</dbReference>
<dbReference type="GO" id="GO:0043565">
    <property type="term" value="F:sequence-specific DNA binding"/>
    <property type="evidence" value="ECO:0007669"/>
    <property type="project" value="TreeGrafter"/>
</dbReference>
<dbReference type="InterPro" id="IPR007219">
    <property type="entry name" value="XnlR_reg_dom"/>
</dbReference>
<feature type="region of interest" description="Disordered" evidence="8">
    <location>
        <begin position="73"/>
        <end position="123"/>
    </location>
</feature>
<proteinExistence type="predicted"/>
<accession>A0A1L9ST93</accession>